<evidence type="ECO:0000256" key="2">
    <source>
        <dbReference type="ARBA" id="ARBA00005988"/>
    </source>
</evidence>
<gene>
    <name evidence="12" type="ORF">ILUMI_06886</name>
</gene>
<protein>
    <recommendedName>
        <fullName evidence="11">Peptidase M14 domain-containing protein</fullName>
    </recommendedName>
</protein>
<dbReference type="SUPFAM" id="SSF53187">
    <property type="entry name" value="Zn-dependent exopeptidases"/>
    <property type="match status" value="2"/>
</dbReference>
<organism evidence="12 13">
    <name type="scientific">Ignelater luminosus</name>
    <name type="common">Cucubano</name>
    <name type="synonym">Pyrophorus luminosus</name>
    <dbReference type="NCBI Taxonomy" id="2038154"/>
    <lineage>
        <taxon>Eukaryota</taxon>
        <taxon>Metazoa</taxon>
        <taxon>Ecdysozoa</taxon>
        <taxon>Arthropoda</taxon>
        <taxon>Hexapoda</taxon>
        <taxon>Insecta</taxon>
        <taxon>Pterygota</taxon>
        <taxon>Neoptera</taxon>
        <taxon>Endopterygota</taxon>
        <taxon>Coleoptera</taxon>
        <taxon>Polyphaga</taxon>
        <taxon>Elateriformia</taxon>
        <taxon>Elateroidea</taxon>
        <taxon>Elateridae</taxon>
        <taxon>Agrypninae</taxon>
        <taxon>Pyrophorini</taxon>
        <taxon>Ignelater</taxon>
    </lineage>
</organism>
<dbReference type="GO" id="GO:0008270">
    <property type="term" value="F:zinc ion binding"/>
    <property type="evidence" value="ECO:0007669"/>
    <property type="project" value="InterPro"/>
</dbReference>
<dbReference type="PROSITE" id="PS00132">
    <property type="entry name" value="CARBOXYPEPT_ZN_1"/>
    <property type="match status" value="2"/>
</dbReference>
<dbReference type="GO" id="GO:0005615">
    <property type="term" value="C:extracellular space"/>
    <property type="evidence" value="ECO:0007669"/>
    <property type="project" value="TreeGrafter"/>
</dbReference>
<dbReference type="PANTHER" id="PTHR11705:SF140">
    <property type="entry name" value="FI02848P-RELATED"/>
    <property type="match status" value="1"/>
</dbReference>
<feature type="domain" description="Peptidase M14" evidence="11">
    <location>
        <begin position="402"/>
        <end position="701"/>
    </location>
</feature>
<keyword evidence="13" id="KW-1185">Reference proteome</keyword>
<dbReference type="Gene3D" id="3.40.630.10">
    <property type="entry name" value="Zn peptidases"/>
    <property type="match status" value="2"/>
</dbReference>
<feature type="active site" description="Proton donor/acceptor" evidence="10">
    <location>
        <position position="323"/>
    </location>
</feature>
<evidence type="ECO:0000256" key="8">
    <source>
        <dbReference type="ARBA" id="ARBA00022833"/>
    </source>
</evidence>
<comment type="similarity">
    <text evidence="2 10">Belongs to the peptidase M14 family.</text>
</comment>
<evidence type="ECO:0000256" key="10">
    <source>
        <dbReference type="PROSITE-ProRule" id="PRU01379"/>
    </source>
</evidence>
<evidence type="ECO:0000256" key="1">
    <source>
        <dbReference type="ARBA" id="ARBA00001947"/>
    </source>
</evidence>
<dbReference type="OrthoDB" id="3626597at2759"/>
<keyword evidence="4" id="KW-0645">Protease</keyword>
<feature type="domain" description="Peptidase M14" evidence="11">
    <location>
        <begin position="46"/>
        <end position="357"/>
    </location>
</feature>
<accession>A0A8K0D4I8</accession>
<dbReference type="Proteomes" id="UP000801492">
    <property type="component" value="Unassembled WGS sequence"/>
</dbReference>
<evidence type="ECO:0000313" key="12">
    <source>
        <dbReference type="EMBL" id="KAF2899288.1"/>
    </source>
</evidence>
<dbReference type="InterPro" id="IPR000834">
    <property type="entry name" value="Peptidase_M14"/>
</dbReference>
<keyword evidence="8" id="KW-0862">Zinc</keyword>
<comment type="caution">
    <text evidence="12">The sequence shown here is derived from an EMBL/GenBank/DDBJ whole genome shotgun (WGS) entry which is preliminary data.</text>
</comment>
<dbReference type="GO" id="GO:0006508">
    <property type="term" value="P:proteolysis"/>
    <property type="evidence" value="ECO:0007669"/>
    <property type="project" value="UniProtKB-KW"/>
</dbReference>
<keyword evidence="7" id="KW-0378">Hydrolase</keyword>
<dbReference type="InterPro" id="IPR057246">
    <property type="entry name" value="CARBOXYPEPT_ZN_1"/>
</dbReference>
<evidence type="ECO:0000256" key="4">
    <source>
        <dbReference type="ARBA" id="ARBA00022670"/>
    </source>
</evidence>
<proteinExistence type="inferred from homology"/>
<dbReference type="SMART" id="SM00631">
    <property type="entry name" value="Zn_pept"/>
    <property type="match status" value="2"/>
</dbReference>
<dbReference type="GO" id="GO:0004181">
    <property type="term" value="F:metallocarboxypeptidase activity"/>
    <property type="evidence" value="ECO:0007669"/>
    <property type="project" value="InterPro"/>
</dbReference>
<keyword evidence="3" id="KW-0121">Carboxypeptidase</keyword>
<evidence type="ECO:0000256" key="9">
    <source>
        <dbReference type="ARBA" id="ARBA00023049"/>
    </source>
</evidence>
<dbReference type="PRINTS" id="PR00765">
    <property type="entry name" value="CRBOXYPTASEA"/>
</dbReference>
<evidence type="ECO:0000259" key="11">
    <source>
        <dbReference type="PROSITE" id="PS52035"/>
    </source>
</evidence>
<keyword evidence="6" id="KW-0732">Signal</keyword>
<evidence type="ECO:0000313" key="13">
    <source>
        <dbReference type="Proteomes" id="UP000801492"/>
    </source>
</evidence>
<name>A0A8K0D4I8_IGNLU</name>
<dbReference type="FunFam" id="3.40.630.10:FF:000084">
    <property type="entry name" value="Carboxypeptidase B2"/>
    <property type="match status" value="2"/>
</dbReference>
<dbReference type="PANTHER" id="PTHR11705">
    <property type="entry name" value="PROTEASE FAMILY M14 CARBOXYPEPTIDASE A,B"/>
    <property type="match status" value="1"/>
</dbReference>
<sequence length="737" mass="83283">DVALRHVHTILIKERHYTWTDSRPEAGIEKKRVQQETRVNAKEKGKEGRERTILDYLNELSKLQSIKVKSYGNSYEDRKLTLLEISTGGAETRPVIFIDGGIHGQEWISVAQVLYIIYSLAELQGNQQMIEAVDWVLVPVVNPDGYEYTQKTVSVFVLIINFIESLKLSFYTILKDRMWRKTRSKGTKCIGVDANQNFPYHWHSSGSNQDECKDTYSGPAPLSEPETKFLSEVLNSYKNRLNLYISFHSPAQAILYPWGSIPEMPKNMQALHHLAVLIEKTIAAMQGTAYKIGSSYNVLGPLAGSSRDWVFGYLNVKYSYIIELPSGGRKKFDLPPDKILSVVQETLLVDEDEVLRSAKTIMASGLLPAGSGDVKLSVTLVSSVDGDDGEVIGDRIVVLAVMHVSDDEKADLSIVAILDYLNELSKLEWINVKTYGNSYEKRNLTLVEIFSGDEDDEDERPVIFVDGGMHGQEWISVAQVLYIIHCLSEEEKNKYMAENVVWVLVPVVNPDGYEFTQNNDRLWRKTRSKGRNCIGVDINQNFPHHWQGSGSSKDECSDNYSGPVPLSELESRYLSEALESYKGRMALYLSFHSPALSILYPWGYTPELPPHVYQLHEVVLMVQSSIEAVRGTIYKMGTSYSVLGPLAGCSRDWVYGFLKVRLSFMVDLPSGGSKKIDLPPDKISEVVEEMFVGVREFHAYVLHSVKASEDRLPLTSKVAWICWYASVVICRFIFQIY</sequence>
<keyword evidence="5" id="KW-0479">Metal-binding</keyword>
<evidence type="ECO:0000256" key="5">
    <source>
        <dbReference type="ARBA" id="ARBA00022723"/>
    </source>
</evidence>
<dbReference type="Pfam" id="PF00246">
    <property type="entry name" value="Peptidase_M14"/>
    <property type="match status" value="2"/>
</dbReference>
<dbReference type="EMBL" id="VTPC01002903">
    <property type="protein sequence ID" value="KAF2899288.1"/>
    <property type="molecule type" value="Genomic_DNA"/>
</dbReference>
<evidence type="ECO:0000256" key="6">
    <source>
        <dbReference type="ARBA" id="ARBA00022729"/>
    </source>
</evidence>
<comment type="cofactor">
    <cofactor evidence="1">
        <name>Zn(2+)</name>
        <dbReference type="ChEBI" id="CHEBI:29105"/>
    </cofactor>
</comment>
<evidence type="ECO:0000256" key="3">
    <source>
        <dbReference type="ARBA" id="ARBA00022645"/>
    </source>
</evidence>
<feature type="non-terminal residue" evidence="12">
    <location>
        <position position="737"/>
    </location>
</feature>
<keyword evidence="9" id="KW-0482">Metalloprotease</keyword>
<comment type="caution">
    <text evidence="10">Lacks conserved residue(s) required for the propagation of feature annotation.</text>
</comment>
<reference evidence="12" key="1">
    <citation type="submission" date="2019-08" db="EMBL/GenBank/DDBJ databases">
        <title>The genome of the North American firefly Photinus pyralis.</title>
        <authorList>
            <consortium name="Photinus pyralis genome working group"/>
            <person name="Fallon T.R."/>
            <person name="Sander Lower S.E."/>
            <person name="Weng J.-K."/>
        </authorList>
    </citation>
    <scope>NUCLEOTIDE SEQUENCE</scope>
    <source>
        <strain evidence="12">TRF0915ILg1</strain>
        <tissue evidence="12">Whole body</tissue>
    </source>
</reference>
<dbReference type="PROSITE" id="PS52035">
    <property type="entry name" value="PEPTIDASE_M14"/>
    <property type="match status" value="2"/>
</dbReference>
<dbReference type="AlphaFoldDB" id="A0A8K0D4I8"/>
<evidence type="ECO:0000256" key="7">
    <source>
        <dbReference type="ARBA" id="ARBA00022801"/>
    </source>
</evidence>